<dbReference type="PANTHER" id="PTHR15004:SF0">
    <property type="entry name" value="GLUTAMYL-TRNA(GLN) AMIDOTRANSFERASE SUBUNIT C, MITOCHONDRIAL"/>
    <property type="match status" value="1"/>
</dbReference>
<dbReference type="GO" id="GO:0006450">
    <property type="term" value="P:regulation of translational fidelity"/>
    <property type="evidence" value="ECO:0007669"/>
    <property type="project" value="InterPro"/>
</dbReference>
<dbReference type="InterPro" id="IPR036113">
    <property type="entry name" value="Asp/Glu-ADT_sf_sub_c"/>
</dbReference>
<dbReference type="PANTHER" id="PTHR15004">
    <property type="entry name" value="GLUTAMYL-TRNA(GLN) AMIDOTRANSFERASE SUBUNIT C, MITOCHONDRIAL"/>
    <property type="match status" value="1"/>
</dbReference>
<dbReference type="Proteomes" id="UP001232148">
    <property type="component" value="Unassembled WGS sequence"/>
</dbReference>
<comment type="caution">
    <text evidence="3">The sequence shown here is derived from an EMBL/GenBank/DDBJ whole genome shotgun (WGS) entry which is preliminary data.</text>
</comment>
<dbReference type="GO" id="GO:0030956">
    <property type="term" value="C:glutamyl-tRNA(Gln) amidotransferase complex"/>
    <property type="evidence" value="ECO:0007669"/>
    <property type="project" value="TreeGrafter"/>
</dbReference>
<dbReference type="AlphaFoldDB" id="A0AAD9LXM1"/>
<sequence>MRPVCRRCSALLRQVQPFTSSSARSSTSRSASALLSKPSWSVASLLPPGSKADASATSTEKPISRAKLHHLLRLSALPLPESEAEESAMLRTLHSQLHFVRDVQSVDTTGVEPLRSLRDETTEGVAEAAIGLQDLQDALGKEIRFGHKKRPKRVRGEKVDPEGVEDWDPLKTASRTAGKYFVVQSRKEES</sequence>
<name>A0AAD9LXM1_9PEZI</name>
<keyword evidence="4" id="KW-1185">Reference proteome</keyword>
<evidence type="ECO:0000313" key="4">
    <source>
        <dbReference type="Proteomes" id="UP001232148"/>
    </source>
</evidence>
<dbReference type="EMBL" id="MU843064">
    <property type="protein sequence ID" value="KAK2022035.1"/>
    <property type="molecule type" value="Genomic_DNA"/>
</dbReference>
<organism evidence="3 4">
    <name type="scientific">Colletotrichum zoysiae</name>
    <dbReference type="NCBI Taxonomy" id="1216348"/>
    <lineage>
        <taxon>Eukaryota</taxon>
        <taxon>Fungi</taxon>
        <taxon>Dikarya</taxon>
        <taxon>Ascomycota</taxon>
        <taxon>Pezizomycotina</taxon>
        <taxon>Sordariomycetes</taxon>
        <taxon>Hypocreomycetidae</taxon>
        <taxon>Glomerellales</taxon>
        <taxon>Glomerellaceae</taxon>
        <taxon>Colletotrichum</taxon>
        <taxon>Colletotrichum graminicola species complex</taxon>
    </lineage>
</organism>
<dbReference type="InterPro" id="IPR049545">
    <property type="entry name" value="Gta3_dom"/>
</dbReference>
<evidence type="ECO:0000256" key="1">
    <source>
        <dbReference type="SAM" id="MobiDB-lite"/>
    </source>
</evidence>
<dbReference type="GO" id="GO:0032543">
    <property type="term" value="P:mitochondrial translation"/>
    <property type="evidence" value="ECO:0007669"/>
    <property type="project" value="TreeGrafter"/>
</dbReference>
<dbReference type="Pfam" id="PF20978">
    <property type="entry name" value="Gta3"/>
    <property type="match status" value="1"/>
</dbReference>
<feature type="domain" description="Glutamyl-tRNA amidotransferase complex subunit Gta3" evidence="2">
    <location>
        <begin position="58"/>
        <end position="114"/>
    </location>
</feature>
<proteinExistence type="predicted"/>
<gene>
    <name evidence="3" type="ORF">LX32DRAFT_214598</name>
</gene>
<accession>A0AAD9LXM1</accession>
<dbReference type="GO" id="GO:0070681">
    <property type="term" value="P:glutaminyl-tRNAGln biosynthesis via transamidation"/>
    <property type="evidence" value="ECO:0007669"/>
    <property type="project" value="TreeGrafter"/>
</dbReference>
<dbReference type="InterPro" id="IPR003837">
    <property type="entry name" value="GatC"/>
</dbReference>
<evidence type="ECO:0000259" key="2">
    <source>
        <dbReference type="Pfam" id="PF20978"/>
    </source>
</evidence>
<reference evidence="3" key="1">
    <citation type="submission" date="2021-06" db="EMBL/GenBank/DDBJ databases">
        <title>Comparative genomics, transcriptomics and evolutionary studies reveal genomic signatures of adaptation to plant cell wall in hemibiotrophic fungi.</title>
        <authorList>
            <consortium name="DOE Joint Genome Institute"/>
            <person name="Baroncelli R."/>
            <person name="Diaz J.F."/>
            <person name="Benocci T."/>
            <person name="Peng M."/>
            <person name="Battaglia E."/>
            <person name="Haridas S."/>
            <person name="Andreopoulos W."/>
            <person name="Labutti K."/>
            <person name="Pangilinan J."/>
            <person name="Floch G.L."/>
            <person name="Makela M.R."/>
            <person name="Henrissat B."/>
            <person name="Grigoriev I.V."/>
            <person name="Crouch J.A."/>
            <person name="De Vries R.P."/>
            <person name="Sukno S.A."/>
            <person name="Thon M.R."/>
        </authorList>
    </citation>
    <scope>NUCLEOTIDE SEQUENCE</scope>
    <source>
        <strain evidence="3">MAFF235873</strain>
    </source>
</reference>
<evidence type="ECO:0000313" key="3">
    <source>
        <dbReference type="EMBL" id="KAK2022035.1"/>
    </source>
</evidence>
<dbReference type="SUPFAM" id="SSF141000">
    <property type="entry name" value="Glu-tRNAGln amidotransferase C subunit"/>
    <property type="match status" value="1"/>
</dbReference>
<dbReference type="GO" id="GO:0005739">
    <property type="term" value="C:mitochondrion"/>
    <property type="evidence" value="ECO:0007669"/>
    <property type="project" value="TreeGrafter"/>
</dbReference>
<protein>
    <recommendedName>
        <fullName evidence="2">Glutamyl-tRNA amidotransferase complex subunit Gta3 domain-containing protein</fullName>
    </recommendedName>
</protein>
<feature type="region of interest" description="Disordered" evidence="1">
    <location>
        <begin position="149"/>
        <end position="170"/>
    </location>
</feature>